<evidence type="ECO:0000313" key="2">
    <source>
        <dbReference type="Proteomes" id="UP000663862"/>
    </source>
</evidence>
<sequence>QTTPSITMYELIIEAKRTFINFQSIPYDDMLLDMHYLQIKLVQQSLSSIITTIQFFLGHNSLFPQIDELLSIVFHSSAMIRIRGNLNRYWFEYQFFDVFNQNEINKSHLVNIQQTFKIWYNITLCT</sequence>
<feature type="non-terminal residue" evidence="1">
    <location>
        <position position="1"/>
    </location>
</feature>
<accession>A0A821AT68</accession>
<reference evidence="1" key="1">
    <citation type="submission" date="2021-02" db="EMBL/GenBank/DDBJ databases">
        <authorList>
            <person name="Nowell W R."/>
        </authorList>
    </citation>
    <scope>NUCLEOTIDE SEQUENCE</scope>
</reference>
<dbReference type="AlphaFoldDB" id="A0A821AT68"/>
<dbReference type="EMBL" id="CAJOBQ010002835">
    <property type="protein sequence ID" value="CAF4581466.1"/>
    <property type="molecule type" value="Genomic_DNA"/>
</dbReference>
<name>A0A821AT68_9BILA</name>
<proteinExistence type="predicted"/>
<evidence type="ECO:0000313" key="1">
    <source>
        <dbReference type="EMBL" id="CAF4581466.1"/>
    </source>
</evidence>
<protein>
    <submittedName>
        <fullName evidence="1">Uncharacterized protein</fullName>
    </submittedName>
</protein>
<dbReference type="Proteomes" id="UP000663862">
    <property type="component" value="Unassembled WGS sequence"/>
</dbReference>
<organism evidence="1 2">
    <name type="scientific">Rotaria socialis</name>
    <dbReference type="NCBI Taxonomy" id="392032"/>
    <lineage>
        <taxon>Eukaryota</taxon>
        <taxon>Metazoa</taxon>
        <taxon>Spiralia</taxon>
        <taxon>Gnathifera</taxon>
        <taxon>Rotifera</taxon>
        <taxon>Eurotatoria</taxon>
        <taxon>Bdelloidea</taxon>
        <taxon>Philodinida</taxon>
        <taxon>Philodinidae</taxon>
        <taxon>Rotaria</taxon>
    </lineage>
</organism>
<comment type="caution">
    <text evidence="1">The sequence shown here is derived from an EMBL/GenBank/DDBJ whole genome shotgun (WGS) entry which is preliminary data.</text>
</comment>
<gene>
    <name evidence="1" type="ORF">TSG867_LOCUS26603</name>
</gene>